<feature type="domain" description="LysM" evidence="3">
    <location>
        <begin position="91"/>
        <end position="137"/>
    </location>
</feature>
<feature type="domain" description="LysM" evidence="3">
    <location>
        <begin position="41"/>
        <end position="86"/>
    </location>
</feature>
<dbReference type="InterPro" id="IPR036779">
    <property type="entry name" value="LysM_dom_sf"/>
</dbReference>
<dbReference type="InterPro" id="IPR018392">
    <property type="entry name" value="LysM"/>
</dbReference>
<dbReference type="CDD" id="cd00118">
    <property type="entry name" value="LysM"/>
    <property type="match status" value="2"/>
</dbReference>
<dbReference type="Gene3D" id="3.10.350.10">
    <property type="entry name" value="LysM domain"/>
    <property type="match status" value="4"/>
</dbReference>
<feature type="domain" description="LysM" evidence="3">
    <location>
        <begin position="181"/>
        <end position="227"/>
    </location>
</feature>
<keyword evidence="1" id="KW-0147">Chitin-binding</keyword>
<dbReference type="SUPFAM" id="SSF54106">
    <property type="entry name" value="LysM domain"/>
    <property type="match status" value="4"/>
</dbReference>
<accession>A0ABR4IDN6</accession>
<comment type="caution">
    <text evidence="4">The sequence shown here is derived from an EMBL/GenBank/DDBJ whole genome shotgun (WGS) entry which is preliminary data.</text>
</comment>
<dbReference type="PANTHER" id="PTHR34997">
    <property type="entry name" value="AM15"/>
    <property type="match status" value="1"/>
</dbReference>
<gene>
    <name evidence="4" type="ORF">BDW59DRAFT_172120</name>
</gene>
<keyword evidence="2" id="KW-0843">Virulence</keyword>
<keyword evidence="5" id="KW-1185">Reference proteome</keyword>
<evidence type="ECO:0000256" key="1">
    <source>
        <dbReference type="ARBA" id="ARBA00022669"/>
    </source>
</evidence>
<dbReference type="PANTHER" id="PTHR34997:SF1">
    <property type="entry name" value="PEPTIDOGLYCAN-BINDING LYSIN DOMAIN"/>
    <property type="match status" value="1"/>
</dbReference>
<dbReference type="SMART" id="SM00257">
    <property type="entry name" value="LysM"/>
    <property type="match status" value="4"/>
</dbReference>
<reference evidence="4 5" key="1">
    <citation type="submission" date="2024-07" db="EMBL/GenBank/DDBJ databases">
        <title>Section-level genome sequencing and comparative genomics of Aspergillus sections Usti and Cavernicolus.</title>
        <authorList>
            <consortium name="Lawrence Berkeley National Laboratory"/>
            <person name="Nybo J.L."/>
            <person name="Vesth T.C."/>
            <person name="Theobald S."/>
            <person name="Frisvad J.C."/>
            <person name="Larsen T.O."/>
            <person name="Kjaerboelling I."/>
            <person name="Rothschild-Mancinelli K."/>
            <person name="Lyhne E.K."/>
            <person name="Kogle M.E."/>
            <person name="Barry K."/>
            <person name="Clum A."/>
            <person name="Na H."/>
            <person name="Ledsgaard L."/>
            <person name="Lin J."/>
            <person name="Lipzen A."/>
            <person name="Kuo A."/>
            <person name="Riley R."/>
            <person name="Mondo S."/>
            <person name="LaButti K."/>
            <person name="Haridas S."/>
            <person name="Pangalinan J."/>
            <person name="Salamov A.A."/>
            <person name="Simmons B.A."/>
            <person name="Magnuson J.K."/>
            <person name="Chen J."/>
            <person name="Drula E."/>
            <person name="Henrissat B."/>
            <person name="Wiebenga A."/>
            <person name="Lubbers R.J."/>
            <person name="Gomes A.C."/>
            <person name="Makela M.R."/>
            <person name="Stajich J."/>
            <person name="Grigoriev I.V."/>
            <person name="Mortensen U.H."/>
            <person name="De vries R.P."/>
            <person name="Baker S.E."/>
            <person name="Andersen M.R."/>
        </authorList>
    </citation>
    <scope>NUCLEOTIDE SEQUENCE [LARGE SCALE GENOMIC DNA]</scope>
    <source>
        <strain evidence="4 5">CBS 600.67</strain>
    </source>
</reference>
<dbReference type="EMBL" id="JBFXLS010000034">
    <property type="protein sequence ID" value="KAL2825737.1"/>
    <property type="molecule type" value="Genomic_DNA"/>
</dbReference>
<evidence type="ECO:0000313" key="5">
    <source>
        <dbReference type="Proteomes" id="UP001610335"/>
    </source>
</evidence>
<dbReference type="PROSITE" id="PS51782">
    <property type="entry name" value="LYSM"/>
    <property type="match status" value="4"/>
</dbReference>
<evidence type="ECO:0000259" key="3">
    <source>
        <dbReference type="PROSITE" id="PS51782"/>
    </source>
</evidence>
<organism evidence="4 5">
    <name type="scientific">Aspergillus cavernicola</name>
    <dbReference type="NCBI Taxonomy" id="176166"/>
    <lineage>
        <taxon>Eukaryota</taxon>
        <taxon>Fungi</taxon>
        <taxon>Dikarya</taxon>
        <taxon>Ascomycota</taxon>
        <taxon>Pezizomycotina</taxon>
        <taxon>Eurotiomycetes</taxon>
        <taxon>Eurotiomycetidae</taxon>
        <taxon>Eurotiales</taxon>
        <taxon>Aspergillaceae</taxon>
        <taxon>Aspergillus</taxon>
        <taxon>Aspergillus subgen. Nidulantes</taxon>
    </lineage>
</organism>
<dbReference type="InterPro" id="IPR052210">
    <property type="entry name" value="LysM1-like"/>
</dbReference>
<dbReference type="Pfam" id="PF01476">
    <property type="entry name" value="LysM"/>
    <property type="match status" value="4"/>
</dbReference>
<protein>
    <recommendedName>
        <fullName evidence="3">LysM domain-containing protein</fullName>
    </recommendedName>
</protein>
<sequence>MSGILLHYSREAVLVIQSGNTKSGPRHPSKLTTRSRIVSNTTYTVRSGESCANIARNHGVPRASLIGINNIRPDCGDLRAGQELCLPEPCLLYDIYLGTTCIDIMEANNITMNALFAWNPYINRACTNLVAGDQVCIGQPGALPSPTTPSPAPIMKTSGYATATVTPPGPIPHGTTKKCGQFYQVRNGDFCDSISDRFSIALDLFRVINPAINVDCTNLVPGLYYCVLPTEDWNSTTTTTAVSTYITAPEPTPSGTTGHCYEWYVVRSGDTCIRIASLYAISIEDMRVWNPSLREDCSNLRPGHAYCIHGDRPDARSPKWAAAEPTADAVNTSDFSRCLVF</sequence>
<evidence type="ECO:0000313" key="4">
    <source>
        <dbReference type="EMBL" id="KAL2825737.1"/>
    </source>
</evidence>
<dbReference type="Proteomes" id="UP001610335">
    <property type="component" value="Unassembled WGS sequence"/>
</dbReference>
<evidence type="ECO:0000256" key="2">
    <source>
        <dbReference type="ARBA" id="ARBA00023026"/>
    </source>
</evidence>
<name>A0ABR4IDN6_9EURO</name>
<feature type="domain" description="LysM" evidence="3">
    <location>
        <begin position="262"/>
        <end position="308"/>
    </location>
</feature>
<proteinExistence type="predicted"/>